<keyword evidence="5" id="KW-0249">Electron transport</keyword>
<dbReference type="InterPro" id="IPR007329">
    <property type="entry name" value="FMN-bd"/>
</dbReference>
<evidence type="ECO:0000256" key="2">
    <source>
        <dbReference type="ARBA" id="ARBA00022553"/>
    </source>
</evidence>
<evidence type="ECO:0000259" key="6">
    <source>
        <dbReference type="SMART" id="SM00900"/>
    </source>
</evidence>
<dbReference type="EMBL" id="UOFP01000086">
    <property type="protein sequence ID" value="VAW85249.1"/>
    <property type="molecule type" value="Genomic_DNA"/>
</dbReference>
<gene>
    <name evidence="7" type="ORF">MNBD_GAMMA18-1714</name>
</gene>
<dbReference type="GO" id="GO:0009055">
    <property type="term" value="F:electron transfer activity"/>
    <property type="evidence" value="ECO:0007669"/>
    <property type="project" value="InterPro"/>
</dbReference>
<dbReference type="InterPro" id="IPR010209">
    <property type="entry name" value="Ion_transpt_RnfG/RsxG"/>
</dbReference>
<dbReference type="SMART" id="SM00900">
    <property type="entry name" value="FMN_bind"/>
    <property type="match status" value="1"/>
</dbReference>
<dbReference type="Pfam" id="PF04205">
    <property type="entry name" value="FMN_bind"/>
    <property type="match status" value="1"/>
</dbReference>
<dbReference type="AlphaFoldDB" id="A0A3B0ZG40"/>
<keyword evidence="1" id="KW-0813">Transport</keyword>
<keyword evidence="3" id="KW-0285">Flavoprotein</keyword>
<dbReference type="PANTHER" id="PTHR36118">
    <property type="entry name" value="ION-TRANSLOCATING OXIDOREDUCTASE COMPLEX SUBUNIT G"/>
    <property type="match status" value="1"/>
</dbReference>
<evidence type="ECO:0000256" key="5">
    <source>
        <dbReference type="ARBA" id="ARBA00022982"/>
    </source>
</evidence>
<feature type="domain" description="FMN-binding" evidence="6">
    <location>
        <begin position="102"/>
        <end position="194"/>
    </location>
</feature>
<evidence type="ECO:0000256" key="3">
    <source>
        <dbReference type="ARBA" id="ARBA00022630"/>
    </source>
</evidence>
<dbReference type="PIRSF" id="PIRSF006091">
    <property type="entry name" value="E_trnsport_RnfG"/>
    <property type="match status" value="1"/>
</dbReference>
<evidence type="ECO:0000256" key="4">
    <source>
        <dbReference type="ARBA" id="ARBA00022643"/>
    </source>
</evidence>
<evidence type="ECO:0000313" key="7">
    <source>
        <dbReference type="EMBL" id="VAW85249.1"/>
    </source>
</evidence>
<dbReference type="PANTHER" id="PTHR36118:SF1">
    <property type="entry name" value="ION-TRANSLOCATING OXIDOREDUCTASE COMPLEX SUBUNIT G"/>
    <property type="match status" value="1"/>
</dbReference>
<dbReference type="GO" id="GO:0010181">
    <property type="term" value="F:FMN binding"/>
    <property type="evidence" value="ECO:0007669"/>
    <property type="project" value="InterPro"/>
</dbReference>
<sequence>MLMRQMLITGAILGGFAAIGSTLVAITFSATEEKIEQAHRDALLRSLHELVTPEQSDNDLYHDVIEVTDRALLGSNKPVQIYRARKAGQPVAALLTPIAPNGYGGAIRLLVAINYDGHLAGVRVLQHHETPGLGDDIEASRSDWILSFDNHSLSSLNAGEWKVKKDGGVFDQFTGATITPRAIVHAVHRSLSYFQQHREAIFNTPSLPPEAEHHE</sequence>
<dbReference type="HAMAP" id="MF_00479">
    <property type="entry name" value="RsxG_RnfG"/>
    <property type="match status" value="1"/>
</dbReference>
<reference evidence="7" key="1">
    <citation type="submission" date="2018-06" db="EMBL/GenBank/DDBJ databases">
        <authorList>
            <person name="Zhirakovskaya E."/>
        </authorList>
    </citation>
    <scope>NUCLEOTIDE SEQUENCE</scope>
</reference>
<organism evidence="7">
    <name type="scientific">hydrothermal vent metagenome</name>
    <dbReference type="NCBI Taxonomy" id="652676"/>
    <lineage>
        <taxon>unclassified sequences</taxon>
        <taxon>metagenomes</taxon>
        <taxon>ecological metagenomes</taxon>
    </lineage>
</organism>
<dbReference type="GO" id="GO:0022900">
    <property type="term" value="P:electron transport chain"/>
    <property type="evidence" value="ECO:0007669"/>
    <property type="project" value="InterPro"/>
</dbReference>
<dbReference type="NCBIfam" id="NF002519">
    <property type="entry name" value="PRK01908.1"/>
    <property type="match status" value="1"/>
</dbReference>
<dbReference type="GO" id="GO:0005886">
    <property type="term" value="C:plasma membrane"/>
    <property type="evidence" value="ECO:0007669"/>
    <property type="project" value="InterPro"/>
</dbReference>
<proteinExistence type="inferred from homology"/>
<evidence type="ECO:0000256" key="1">
    <source>
        <dbReference type="ARBA" id="ARBA00022448"/>
    </source>
</evidence>
<keyword evidence="2" id="KW-0597">Phosphoprotein</keyword>
<dbReference type="NCBIfam" id="TIGR01947">
    <property type="entry name" value="rnfG"/>
    <property type="match status" value="1"/>
</dbReference>
<protein>
    <submittedName>
        <fullName evidence="7">Electron transport complex protein RnfG</fullName>
    </submittedName>
</protein>
<accession>A0A3B0ZG40</accession>
<keyword evidence="4" id="KW-0288">FMN</keyword>
<name>A0A3B0ZG40_9ZZZZ</name>